<dbReference type="EMBL" id="CP021235">
    <property type="protein sequence ID" value="ARS35381.1"/>
    <property type="molecule type" value="Genomic_DNA"/>
</dbReference>
<evidence type="ECO:0008006" key="4">
    <source>
        <dbReference type="Google" id="ProtNLM"/>
    </source>
</evidence>
<dbReference type="Pfam" id="PF00132">
    <property type="entry name" value="Hexapep"/>
    <property type="match status" value="1"/>
</dbReference>
<dbReference type="OrthoDB" id="708224at2"/>
<evidence type="ECO:0000313" key="3">
    <source>
        <dbReference type="Proteomes" id="UP000266292"/>
    </source>
</evidence>
<dbReference type="STRING" id="709015.GCA_000472485_01600"/>
<dbReference type="AlphaFoldDB" id="A0A1X9YRB4"/>
<dbReference type="Proteomes" id="UP000266292">
    <property type="component" value="Chromosome"/>
</dbReference>
<accession>A0A1X9YRB4</accession>
<dbReference type="InterPro" id="IPR011004">
    <property type="entry name" value="Trimer_LpxA-like_sf"/>
</dbReference>
<comment type="similarity">
    <text evidence="1">Belongs to the transferase hexapeptide repeat family.</text>
</comment>
<protein>
    <recommendedName>
        <fullName evidence="4">Transferase</fullName>
    </recommendedName>
</protein>
<reference evidence="3" key="1">
    <citation type="submission" date="2017-05" db="EMBL/GenBank/DDBJ databases">
        <authorList>
            <person name="Ray J."/>
            <person name="Price M."/>
            <person name="Deutschbauer A."/>
        </authorList>
    </citation>
    <scope>NUCLEOTIDE SEQUENCE [LARGE SCALE GENOMIC DNA]</scope>
    <source>
        <strain evidence="3">DSM 19842</strain>
    </source>
</reference>
<dbReference type="PANTHER" id="PTHR43300">
    <property type="entry name" value="ACETYLTRANSFERASE"/>
    <property type="match status" value="1"/>
</dbReference>
<dbReference type="CDD" id="cd04647">
    <property type="entry name" value="LbH_MAT_like"/>
    <property type="match status" value="1"/>
</dbReference>
<evidence type="ECO:0000313" key="2">
    <source>
        <dbReference type="EMBL" id="ARS35381.1"/>
    </source>
</evidence>
<dbReference type="Gene3D" id="2.160.10.10">
    <property type="entry name" value="Hexapeptide repeat proteins"/>
    <property type="match status" value="2"/>
</dbReference>
<organism evidence="2 3">
    <name type="scientific">Pontibacter actiniarum</name>
    <dbReference type="NCBI Taxonomy" id="323450"/>
    <lineage>
        <taxon>Bacteria</taxon>
        <taxon>Pseudomonadati</taxon>
        <taxon>Bacteroidota</taxon>
        <taxon>Cytophagia</taxon>
        <taxon>Cytophagales</taxon>
        <taxon>Hymenobacteraceae</taxon>
        <taxon>Pontibacter</taxon>
    </lineage>
</organism>
<dbReference type="KEGG" id="pact:CA264_07970"/>
<gene>
    <name evidence="2" type="ORF">CA264_07970</name>
</gene>
<sequence>MKKIPLSDSSYFIGESLTIGENFEVGNNTVIRATNCVIGDNVRIGSDNKFLIGESLSIGSNSIIGNANDFTAITCEFGEYLFLDSHVLVGHGGKFSYDSRLSVGPYCMICAYTKINVNYSVKIGAGVGLGEYVDIWTHGSYPPVLEGFPAQFGPVVLGDNVWLPAKSTVLPNVTIGDHVVIGVNSVINKSLPSGCLAGGIPAKVLRENLYPSVDAERNRKLVYEIIEEYGRLSAFKGFEAKIEFDPQQMTIQFDEALFALENKELTGTINEKVEDFRDFLRRRGIKFYTGQPFKSILPPCYAKLLNYEA</sequence>
<dbReference type="PANTHER" id="PTHR43300:SF11">
    <property type="entry name" value="ACETYLTRANSFERASE RV3034C-RELATED"/>
    <property type="match status" value="1"/>
</dbReference>
<dbReference type="RefSeq" id="WP_025606149.1">
    <property type="nucleotide sequence ID" value="NZ_CP021235.1"/>
</dbReference>
<dbReference type="InterPro" id="IPR001451">
    <property type="entry name" value="Hexapep"/>
</dbReference>
<name>A0A1X9YRB4_9BACT</name>
<evidence type="ECO:0000256" key="1">
    <source>
        <dbReference type="ARBA" id="ARBA00007274"/>
    </source>
</evidence>
<dbReference type="SUPFAM" id="SSF51161">
    <property type="entry name" value="Trimeric LpxA-like enzymes"/>
    <property type="match status" value="1"/>
</dbReference>
<keyword evidence="3" id="KW-1185">Reference proteome</keyword>
<proteinExistence type="inferred from homology"/>
<dbReference type="InterPro" id="IPR050179">
    <property type="entry name" value="Trans_hexapeptide_repeat"/>
</dbReference>